<dbReference type="SUPFAM" id="SSF51206">
    <property type="entry name" value="cAMP-binding domain-like"/>
    <property type="match status" value="1"/>
</dbReference>
<dbReference type="AlphaFoldDB" id="A0A1I1QKX6"/>
<dbReference type="InterPro" id="IPR000595">
    <property type="entry name" value="cNMP-bd_dom"/>
</dbReference>
<proteinExistence type="predicted"/>
<sequence>MHPALQTYLAGKITLSAEEASVVSSYFKVKYTKRNEILVAKGSVARYVYFVVKGCLRVFLTDDQGNESTRFLVLEGRFGTTFPSFILRQPSIASLQSPESSELLMISYEDRQALYTRIPGWETMDRIGLELDYIESIRRIESFISLDARARYDTLQQTNPEIIQRLPAKIIADYLGISQETLSRLKTKR</sequence>
<dbReference type="PROSITE" id="PS50042">
    <property type="entry name" value="CNMP_BINDING_3"/>
    <property type="match status" value="1"/>
</dbReference>
<evidence type="ECO:0000313" key="2">
    <source>
        <dbReference type="EMBL" id="SFD22642.1"/>
    </source>
</evidence>
<accession>A0A1I1QKX6</accession>
<dbReference type="InterPro" id="IPR018490">
    <property type="entry name" value="cNMP-bd_dom_sf"/>
</dbReference>
<reference evidence="2 3" key="1">
    <citation type="submission" date="2016-10" db="EMBL/GenBank/DDBJ databases">
        <authorList>
            <person name="de Groot N.N."/>
        </authorList>
    </citation>
    <scope>NUCLEOTIDE SEQUENCE [LARGE SCALE GENOMIC DNA]</scope>
    <source>
        <strain evidence="2 3">DSM 26130</strain>
    </source>
</reference>
<gene>
    <name evidence="2" type="ORF">SAMN05216167_1042</name>
</gene>
<dbReference type="CDD" id="cd00038">
    <property type="entry name" value="CAP_ED"/>
    <property type="match status" value="1"/>
</dbReference>
<dbReference type="OrthoDB" id="1933280at2"/>
<organism evidence="2 3">
    <name type="scientific">Spirosoma endophyticum</name>
    <dbReference type="NCBI Taxonomy" id="662367"/>
    <lineage>
        <taxon>Bacteria</taxon>
        <taxon>Pseudomonadati</taxon>
        <taxon>Bacteroidota</taxon>
        <taxon>Cytophagia</taxon>
        <taxon>Cytophagales</taxon>
        <taxon>Cytophagaceae</taxon>
        <taxon>Spirosoma</taxon>
    </lineage>
</organism>
<dbReference type="STRING" id="662367.SAMN05216167_1042"/>
<keyword evidence="2" id="KW-0418">Kinase</keyword>
<dbReference type="RefSeq" id="WP_093826317.1">
    <property type="nucleotide sequence ID" value="NZ_FOLQ01000004.1"/>
</dbReference>
<evidence type="ECO:0000259" key="1">
    <source>
        <dbReference type="PROSITE" id="PS50042"/>
    </source>
</evidence>
<dbReference type="GO" id="GO:0016301">
    <property type="term" value="F:kinase activity"/>
    <property type="evidence" value="ECO:0007669"/>
    <property type="project" value="UniProtKB-KW"/>
</dbReference>
<dbReference type="InterPro" id="IPR014710">
    <property type="entry name" value="RmlC-like_jellyroll"/>
</dbReference>
<dbReference type="Proteomes" id="UP000198598">
    <property type="component" value="Unassembled WGS sequence"/>
</dbReference>
<keyword evidence="2" id="KW-0808">Transferase</keyword>
<dbReference type="EMBL" id="FOLQ01000004">
    <property type="protein sequence ID" value="SFD22642.1"/>
    <property type="molecule type" value="Genomic_DNA"/>
</dbReference>
<protein>
    <submittedName>
        <fullName evidence="2">cAMP-binding domain of CRP or a regulatory subunit of cAMP-dependent protein kinases</fullName>
    </submittedName>
</protein>
<dbReference type="Pfam" id="PF00027">
    <property type="entry name" value="cNMP_binding"/>
    <property type="match status" value="1"/>
</dbReference>
<feature type="domain" description="Cyclic nucleotide-binding" evidence="1">
    <location>
        <begin position="22"/>
        <end position="114"/>
    </location>
</feature>
<evidence type="ECO:0000313" key="3">
    <source>
        <dbReference type="Proteomes" id="UP000198598"/>
    </source>
</evidence>
<keyword evidence="3" id="KW-1185">Reference proteome</keyword>
<dbReference type="Gene3D" id="2.60.120.10">
    <property type="entry name" value="Jelly Rolls"/>
    <property type="match status" value="1"/>
</dbReference>
<name>A0A1I1QKX6_9BACT</name>